<evidence type="ECO:0000256" key="2">
    <source>
        <dbReference type="ARBA" id="ARBA00022737"/>
    </source>
</evidence>
<evidence type="ECO:0000313" key="6">
    <source>
        <dbReference type="EMBL" id="CAD7401648.1"/>
    </source>
</evidence>
<sequence>MIHRSFRTSPPARVQLTLNEVHLFEREGRLSQHGQQRASNSGSVECGFCSEVELGFIVDESERINWGWLELLVYEQVVIAALDCNRLEVADVCLKALIAEFPTSLRVRKLRALQLEAREKYDDAVELLDYIIKQDETNAAPRKRKVAILKAKGKISDAIKELTEYLKKFMSDQEGWQELSELYLQEQDFGRAAFCMEELILHNPHSHLIHQHYAEIKYTQASILHLA</sequence>
<evidence type="ECO:0000256" key="1">
    <source>
        <dbReference type="ARBA" id="ARBA00010361"/>
    </source>
</evidence>
<dbReference type="PANTHER" id="PTHR12760">
    <property type="entry name" value="TETRATRICOPEPTIDE REPEAT PROTEIN"/>
    <property type="match status" value="1"/>
</dbReference>
<feature type="domain" description="EMC2 TPR-like" evidence="5">
    <location>
        <begin position="90"/>
        <end position="217"/>
    </location>
</feature>
<keyword evidence="3" id="KW-0802">TPR repeat</keyword>
<keyword evidence="2" id="KW-0677">Repeat</keyword>
<keyword evidence="4" id="KW-0256">Endoplasmic reticulum</keyword>
<dbReference type="InterPro" id="IPR055217">
    <property type="entry name" value="TPR_EMC2"/>
</dbReference>
<name>A0A7R9CSD0_TIMCR</name>
<evidence type="ECO:0000256" key="4">
    <source>
        <dbReference type="RuleBase" id="RU367091"/>
    </source>
</evidence>
<organism evidence="6">
    <name type="scientific">Timema cristinae</name>
    <name type="common">Walking stick</name>
    <dbReference type="NCBI Taxonomy" id="61476"/>
    <lineage>
        <taxon>Eukaryota</taxon>
        <taxon>Metazoa</taxon>
        <taxon>Ecdysozoa</taxon>
        <taxon>Arthropoda</taxon>
        <taxon>Hexapoda</taxon>
        <taxon>Insecta</taxon>
        <taxon>Pterygota</taxon>
        <taxon>Neoptera</taxon>
        <taxon>Polyneoptera</taxon>
        <taxon>Phasmatodea</taxon>
        <taxon>Timematodea</taxon>
        <taxon>Timematoidea</taxon>
        <taxon>Timematidae</taxon>
        <taxon>Timema</taxon>
    </lineage>
</organism>
<dbReference type="SUPFAM" id="SSF48452">
    <property type="entry name" value="TPR-like"/>
    <property type="match status" value="1"/>
</dbReference>
<dbReference type="Pfam" id="PF22890">
    <property type="entry name" value="TPR_EMC2"/>
    <property type="match status" value="1"/>
</dbReference>
<keyword evidence="4" id="KW-0472">Membrane</keyword>
<dbReference type="AlphaFoldDB" id="A0A7R9CSD0"/>
<protein>
    <recommendedName>
        <fullName evidence="4">ER membrane protein complex subunit 2</fullName>
    </recommendedName>
</protein>
<comment type="function">
    <text evidence="4">Part of the endoplasmic reticulum membrane protein complex (EMC) that enables the energy-independent insertion into endoplasmic reticulum membranes of newly synthesized membrane proteins.</text>
</comment>
<evidence type="ECO:0000256" key="3">
    <source>
        <dbReference type="ARBA" id="ARBA00022803"/>
    </source>
</evidence>
<accession>A0A7R9CSD0</accession>
<evidence type="ECO:0000259" key="5">
    <source>
        <dbReference type="Pfam" id="PF22890"/>
    </source>
</evidence>
<dbReference type="InterPro" id="IPR011990">
    <property type="entry name" value="TPR-like_helical_dom_sf"/>
</dbReference>
<dbReference type="EMBL" id="OC318356">
    <property type="protein sequence ID" value="CAD7401648.1"/>
    <property type="molecule type" value="Genomic_DNA"/>
</dbReference>
<reference evidence="6" key="1">
    <citation type="submission" date="2020-11" db="EMBL/GenBank/DDBJ databases">
        <authorList>
            <person name="Tran Van P."/>
        </authorList>
    </citation>
    <scope>NUCLEOTIDE SEQUENCE</scope>
</reference>
<comment type="subcellular location">
    <subcellularLocation>
        <location evidence="4">Endoplasmic reticulum membrane</location>
        <topology evidence="4">Peripheral membrane protein</topology>
        <orientation evidence="4">Cytoplasmic side</orientation>
    </subcellularLocation>
</comment>
<dbReference type="Gene3D" id="1.25.40.10">
    <property type="entry name" value="Tetratricopeptide repeat domain"/>
    <property type="match status" value="1"/>
</dbReference>
<dbReference type="InterPro" id="IPR039856">
    <property type="entry name" value="EMC2-like"/>
</dbReference>
<gene>
    <name evidence="6" type="ORF">TCEB3V08_LOCUS6106</name>
</gene>
<dbReference type="GO" id="GO:0072546">
    <property type="term" value="C:EMC complex"/>
    <property type="evidence" value="ECO:0007669"/>
    <property type="project" value="UniProtKB-UniRule"/>
</dbReference>
<proteinExistence type="inferred from homology"/>
<comment type="similarity">
    <text evidence="1 4">Belongs to the EMC2 family.</text>
</comment>
<comment type="subunit">
    <text evidence="4">Component of the ER membrane protein complex (EMC).</text>
</comment>